<sequence length="350" mass="38150">MTGPDQVRTLGAADENDAAPIRHVIDLITGAWRTQAVHAAVRLDLPDHVRDGHRSDEALADRTETGVDHIGRLMSLLVALGLFERDTERQYQLTDAGAQLLRDAPGSLRDMCLLHGEEFYAAWGHAHDAVAGEKTTGFALAYGQECYAYLQEHNDVAKRFQRALRASNQVVCDAAPHALDFAGKRIIDVGGGNGALLAAVLRAVPDATGQLVDLPHMAEIAKGELADFLGDRAEVRSGDMFESVPEGGDVYLLSRVLGDWGDEDCERILTNCRRAMSASSRLIVIERFVTDRPGMLLPQLWDVHLMVINGGRQRIFTGVEQLVERAGFRLAETVDLPLETTALVLEPSGA</sequence>
<dbReference type="Proteomes" id="UP001500979">
    <property type="component" value="Unassembled WGS sequence"/>
</dbReference>
<name>A0ABN3VG22_9PSEU</name>
<evidence type="ECO:0000256" key="1">
    <source>
        <dbReference type="ARBA" id="ARBA00022603"/>
    </source>
</evidence>
<dbReference type="InterPro" id="IPR012967">
    <property type="entry name" value="COMT_dimerisation"/>
</dbReference>
<evidence type="ECO:0000256" key="2">
    <source>
        <dbReference type="ARBA" id="ARBA00022679"/>
    </source>
</evidence>
<dbReference type="Gene3D" id="1.10.10.10">
    <property type="entry name" value="Winged helix-like DNA-binding domain superfamily/Winged helix DNA-binding domain"/>
    <property type="match status" value="1"/>
</dbReference>
<comment type="caution">
    <text evidence="6">The sequence shown here is derived from an EMBL/GenBank/DDBJ whole genome shotgun (WGS) entry which is preliminary data.</text>
</comment>
<dbReference type="PIRSF" id="PIRSF005739">
    <property type="entry name" value="O-mtase"/>
    <property type="match status" value="1"/>
</dbReference>
<accession>A0ABN3VG22</accession>
<keyword evidence="7" id="KW-1185">Reference proteome</keyword>
<dbReference type="InterPro" id="IPR036390">
    <property type="entry name" value="WH_DNA-bd_sf"/>
</dbReference>
<dbReference type="SUPFAM" id="SSF53335">
    <property type="entry name" value="S-adenosyl-L-methionine-dependent methyltransferases"/>
    <property type="match status" value="1"/>
</dbReference>
<dbReference type="Gene3D" id="3.40.50.150">
    <property type="entry name" value="Vaccinia Virus protein VP39"/>
    <property type="match status" value="1"/>
</dbReference>
<dbReference type="CDD" id="cd02440">
    <property type="entry name" value="AdoMet_MTases"/>
    <property type="match status" value="1"/>
</dbReference>
<keyword evidence="1" id="KW-0489">Methyltransferase</keyword>
<dbReference type="PANTHER" id="PTHR43712:SF2">
    <property type="entry name" value="O-METHYLTRANSFERASE CICE"/>
    <property type="match status" value="1"/>
</dbReference>
<dbReference type="EMBL" id="BAAAUX010000016">
    <property type="protein sequence ID" value="GAA2801716.1"/>
    <property type="molecule type" value="Genomic_DNA"/>
</dbReference>
<dbReference type="PANTHER" id="PTHR43712">
    <property type="entry name" value="PUTATIVE (AFU_ORTHOLOGUE AFUA_4G14580)-RELATED"/>
    <property type="match status" value="1"/>
</dbReference>
<protein>
    <submittedName>
        <fullName evidence="6">Phenazine-1-carboxylate N-methyltransferase PhzM</fullName>
    </submittedName>
</protein>
<dbReference type="Pfam" id="PF00891">
    <property type="entry name" value="Methyltransf_2"/>
    <property type="match status" value="1"/>
</dbReference>
<evidence type="ECO:0000313" key="7">
    <source>
        <dbReference type="Proteomes" id="UP001500979"/>
    </source>
</evidence>
<dbReference type="RefSeq" id="WP_344682040.1">
    <property type="nucleotide sequence ID" value="NZ_BAAAUX010000016.1"/>
</dbReference>
<keyword evidence="3" id="KW-0949">S-adenosyl-L-methionine</keyword>
<dbReference type="SUPFAM" id="SSF46785">
    <property type="entry name" value="Winged helix' DNA-binding domain"/>
    <property type="match status" value="1"/>
</dbReference>
<feature type="domain" description="O-methyltransferase dimerisation" evidence="5">
    <location>
        <begin position="26"/>
        <end position="102"/>
    </location>
</feature>
<dbReference type="InterPro" id="IPR001077">
    <property type="entry name" value="COMT_C"/>
</dbReference>
<gene>
    <name evidence="6" type="primary">phzM</name>
    <name evidence="6" type="ORF">GCM10010470_40950</name>
</gene>
<reference evidence="6 7" key="1">
    <citation type="journal article" date="2019" name="Int. J. Syst. Evol. Microbiol.">
        <title>The Global Catalogue of Microorganisms (GCM) 10K type strain sequencing project: providing services to taxonomists for standard genome sequencing and annotation.</title>
        <authorList>
            <consortium name="The Broad Institute Genomics Platform"/>
            <consortium name="The Broad Institute Genome Sequencing Center for Infectious Disease"/>
            <person name="Wu L."/>
            <person name="Ma J."/>
        </authorList>
    </citation>
    <scope>NUCLEOTIDE SEQUENCE [LARGE SCALE GENOMIC DNA]</scope>
    <source>
        <strain evidence="6 7">JCM 9383</strain>
    </source>
</reference>
<keyword evidence="2" id="KW-0808">Transferase</keyword>
<feature type="domain" description="O-methyltransferase C-terminal" evidence="4">
    <location>
        <begin position="123"/>
        <end position="329"/>
    </location>
</feature>
<evidence type="ECO:0000259" key="5">
    <source>
        <dbReference type="Pfam" id="PF08100"/>
    </source>
</evidence>
<evidence type="ECO:0000259" key="4">
    <source>
        <dbReference type="Pfam" id="PF00891"/>
    </source>
</evidence>
<dbReference type="Pfam" id="PF08100">
    <property type="entry name" value="Dimerisation"/>
    <property type="match status" value="1"/>
</dbReference>
<proteinExistence type="predicted"/>
<dbReference type="InterPro" id="IPR036388">
    <property type="entry name" value="WH-like_DNA-bd_sf"/>
</dbReference>
<dbReference type="InterPro" id="IPR016461">
    <property type="entry name" value="COMT-like"/>
</dbReference>
<evidence type="ECO:0000313" key="6">
    <source>
        <dbReference type="EMBL" id="GAA2801716.1"/>
    </source>
</evidence>
<dbReference type="InterPro" id="IPR029063">
    <property type="entry name" value="SAM-dependent_MTases_sf"/>
</dbReference>
<dbReference type="PROSITE" id="PS51683">
    <property type="entry name" value="SAM_OMT_II"/>
    <property type="match status" value="1"/>
</dbReference>
<evidence type="ECO:0000256" key="3">
    <source>
        <dbReference type="ARBA" id="ARBA00022691"/>
    </source>
</evidence>
<organism evidence="6 7">
    <name type="scientific">Saccharopolyspora taberi</name>
    <dbReference type="NCBI Taxonomy" id="60895"/>
    <lineage>
        <taxon>Bacteria</taxon>
        <taxon>Bacillati</taxon>
        <taxon>Actinomycetota</taxon>
        <taxon>Actinomycetes</taxon>
        <taxon>Pseudonocardiales</taxon>
        <taxon>Pseudonocardiaceae</taxon>
        <taxon>Saccharopolyspora</taxon>
    </lineage>
</organism>